<dbReference type="InterPro" id="IPR000408">
    <property type="entry name" value="Reg_chr_condens"/>
</dbReference>
<dbReference type="GeneID" id="97134610"/>
<dbReference type="PANTHER" id="PTHR22870">
    <property type="entry name" value="REGULATOR OF CHROMOSOME CONDENSATION"/>
    <property type="match status" value="1"/>
</dbReference>
<feature type="domain" description="Copper amine oxidase-like N-terminal" evidence="3">
    <location>
        <begin position="399"/>
        <end position="512"/>
    </location>
</feature>
<feature type="region of interest" description="Disordered" evidence="2">
    <location>
        <begin position="1"/>
        <end position="33"/>
    </location>
</feature>
<dbReference type="RefSeq" id="WP_175383489.1">
    <property type="nucleotide sequence ID" value="NZ_CBCRYD010000022.1"/>
</dbReference>
<dbReference type="InterPro" id="IPR009091">
    <property type="entry name" value="RCC1/BLIP-II"/>
</dbReference>
<dbReference type="PANTHER" id="PTHR22870:SF466">
    <property type="entry name" value="ANKYRIN REPEAT-CONTAINING PROTEIN"/>
    <property type="match status" value="1"/>
</dbReference>
<dbReference type="SUPFAM" id="SSF50985">
    <property type="entry name" value="RCC1/BLIP-II"/>
    <property type="match status" value="2"/>
</dbReference>
<dbReference type="PROSITE" id="PS00626">
    <property type="entry name" value="RCC1_2"/>
    <property type="match status" value="1"/>
</dbReference>
<dbReference type="Pfam" id="PF13540">
    <property type="entry name" value="RCC1_2"/>
    <property type="match status" value="1"/>
</dbReference>
<dbReference type="PROSITE" id="PS50012">
    <property type="entry name" value="RCC1_3"/>
    <property type="match status" value="2"/>
</dbReference>
<sequence>MRLANPSDDIAKEKRRPTSRLNHRPNSKSKSSRRFAIAMAAALVASSLLLELTAEPITHAAPNVQHSASNTSVQSNAANTEKKLHYTAVEGAYYYTVALRSDGSVWTWGRNLFGELGVSENIRYRHTFSPIRVPELSNVIAISAAGGGINAAVQADGTVWEWGAGKLPSKVESINSAKDVVTGSFTVALLQNGTVWSWQRPNAQGINSDDLIRKPHEISGLKDVIQVGSAGLHGYALKKDGSVWTWNEPDESGNVLSKPTKIKGLTNISSITRTDTSLLALDKNGKVWGLDETGKVFAFHYDFKVKKMDGNTQYMLILTTSGEVYSYGRSVNGKEGKVNHLSGITDISAGYYHSLALSSDGTVWGWGSDKYEEAGAPATSSGGMVYKPVQAKIGTDVYLNGELFQSMYAAVETPKTVQLPIKAIATAIGAKFEIHQVKGSPNHYTLNYDNRTITIRPNETQYVITSADSSGERVVQIPEPINNYSGATTVPFEVLRGLGLNVSWDSEKAMLTIDDADKKDSGS</sequence>
<evidence type="ECO:0000256" key="1">
    <source>
        <dbReference type="ARBA" id="ARBA00022737"/>
    </source>
</evidence>
<evidence type="ECO:0000313" key="4">
    <source>
        <dbReference type="EMBL" id="NUU57936.1"/>
    </source>
</evidence>
<dbReference type="Gene3D" id="2.130.10.30">
    <property type="entry name" value="Regulator of chromosome condensation 1/beta-lactamase-inhibitor protein II"/>
    <property type="match status" value="2"/>
</dbReference>
<evidence type="ECO:0000256" key="2">
    <source>
        <dbReference type="SAM" id="MobiDB-lite"/>
    </source>
</evidence>
<reference evidence="4 5" key="1">
    <citation type="submission" date="2020-05" db="EMBL/GenBank/DDBJ databases">
        <title>Genome Sequencing of Type Strains.</title>
        <authorList>
            <person name="Lemaire J.F."/>
            <person name="Inderbitzin P."/>
            <person name="Gregorio O.A."/>
            <person name="Collins S.B."/>
            <person name="Wespe N."/>
            <person name="Knight-Connoni V."/>
        </authorList>
    </citation>
    <scope>NUCLEOTIDE SEQUENCE [LARGE SCALE GENOMIC DNA]</scope>
    <source>
        <strain evidence="4 5">DSM 19942</strain>
    </source>
</reference>
<dbReference type="InterPro" id="IPR012854">
    <property type="entry name" value="Cu_amine_oxidase-like_N"/>
</dbReference>
<organism evidence="4 5">
    <name type="scientific">Paenibacillus taichungensis</name>
    <dbReference type="NCBI Taxonomy" id="484184"/>
    <lineage>
        <taxon>Bacteria</taxon>
        <taxon>Bacillati</taxon>
        <taxon>Bacillota</taxon>
        <taxon>Bacilli</taxon>
        <taxon>Bacillales</taxon>
        <taxon>Paenibacillaceae</taxon>
        <taxon>Paenibacillus</taxon>
    </lineage>
</organism>
<gene>
    <name evidence="4" type="ORF">HP548_28030</name>
</gene>
<protein>
    <recommendedName>
        <fullName evidence="3">Copper amine oxidase-like N-terminal domain-containing protein</fullName>
    </recommendedName>
</protein>
<evidence type="ECO:0000313" key="5">
    <source>
        <dbReference type="Proteomes" id="UP000577724"/>
    </source>
</evidence>
<comment type="caution">
    <text evidence="4">The sequence shown here is derived from an EMBL/GenBank/DDBJ whole genome shotgun (WGS) entry which is preliminary data.</text>
</comment>
<proteinExistence type="predicted"/>
<dbReference type="EMBL" id="JABMCC010000121">
    <property type="protein sequence ID" value="NUU57936.1"/>
    <property type="molecule type" value="Genomic_DNA"/>
</dbReference>
<keyword evidence="5" id="KW-1185">Reference proteome</keyword>
<evidence type="ECO:0000259" key="3">
    <source>
        <dbReference type="Pfam" id="PF07833"/>
    </source>
</evidence>
<dbReference type="Pfam" id="PF07833">
    <property type="entry name" value="Cu_amine_oxidN1"/>
    <property type="match status" value="1"/>
</dbReference>
<keyword evidence="1" id="KW-0677">Repeat</keyword>
<name>A0ABX2MV65_9BACL</name>
<dbReference type="Proteomes" id="UP000577724">
    <property type="component" value="Unassembled WGS sequence"/>
</dbReference>
<dbReference type="Pfam" id="PF00415">
    <property type="entry name" value="RCC1"/>
    <property type="match status" value="1"/>
</dbReference>
<dbReference type="InterPro" id="IPR051210">
    <property type="entry name" value="Ub_ligase/GEF_domain"/>
</dbReference>
<accession>A0ABX2MV65</accession>
<feature type="compositionally biased region" description="Basic residues" evidence="2">
    <location>
        <begin position="13"/>
        <end position="33"/>
    </location>
</feature>
<dbReference type="PRINTS" id="PR00633">
    <property type="entry name" value="RCCNDNSATION"/>
</dbReference>